<keyword evidence="16" id="KW-1185">Reference proteome</keyword>
<dbReference type="Proteomes" id="UP000594260">
    <property type="component" value="Unplaced"/>
</dbReference>
<dbReference type="Pfam" id="PF00265">
    <property type="entry name" value="TK"/>
    <property type="match status" value="1"/>
</dbReference>
<dbReference type="GO" id="GO:0042802">
    <property type="term" value="F:identical protein binding"/>
    <property type="evidence" value="ECO:0007669"/>
    <property type="project" value="UniProtKB-ARBA"/>
</dbReference>
<dbReference type="GO" id="GO:0046872">
    <property type="term" value="F:metal ion binding"/>
    <property type="evidence" value="ECO:0007669"/>
    <property type="project" value="UniProtKB-KW"/>
</dbReference>
<evidence type="ECO:0000256" key="3">
    <source>
        <dbReference type="ARBA" id="ARBA00022679"/>
    </source>
</evidence>
<evidence type="ECO:0000256" key="9">
    <source>
        <dbReference type="ARBA" id="ARBA00046642"/>
    </source>
</evidence>
<dbReference type="AlphaFoldDB" id="A0A7M7J4Y2"/>
<dbReference type="InParanoid" id="A0A7M7J4Y2"/>
<dbReference type="OMA" id="EAYEPRC"/>
<evidence type="ECO:0000313" key="16">
    <source>
        <dbReference type="Proteomes" id="UP000594260"/>
    </source>
</evidence>
<dbReference type="RefSeq" id="XP_022644262.1">
    <property type="nucleotide sequence ID" value="XM_022788527.1"/>
</dbReference>
<evidence type="ECO:0000256" key="13">
    <source>
        <dbReference type="RuleBase" id="RU000544"/>
    </source>
</evidence>
<accession>A0A7M7J4Y2</accession>
<evidence type="ECO:0000256" key="8">
    <source>
        <dbReference type="ARBA" id="ARBA00022840"/>
    </source>
</evidence>
<keyword evidence="8 13" id="KW-0067">ATP-binding</keyword>
<proteinExistence type="inferred from homology"/>
<dbReference type="GeneID" id="111243261"/>
<dbReference type="Gene3D" id="3.40.50.300">
    <property type="entry name" value="P-loop containing nucleotide triphosphate hydrolases"/>
    <property type="match status" value="1"/>
</dbReference>
<evidence type="ECO:0000256" key="12">
    <source>
        <dbReference type="PIRSR" id="PIRSR035805-2"/>
    </source>
</evidence>
<evidence type="ECO:0000256" key="14">
    <source>
        <dbReference type="RuleBase" id="RU004165"/>
    </source>
</evidence>
<dbReference type="EnsemblMetazoa" id="XM_022788546">
    <property type="protein sequence ID" value="XP_022644281"/>
    <property type="gene ID" value="LOC111243261"/>
</dbReference>
<dbReference type="SUPFAM" id="SSF57716">
    <property type="entry name" value="Glucocorticoid receptor-like (DNA-binding domain)"/>
    <property type="match status" value="1"/>
</dbReference>
<evidence type="ECO:0000256" key="11">
    <source>
        <dbReference type="PIRSR" id="PIRSR035805-1"/>
    </source>
</evidence>
<protein>
    <recommendedName>
        <fullName evidence="13">Thymidine kinase</fullName>
        <ecNumber evidence="13">2.7.1.21</ecNumber>
    </recommendedName>
</protein>
<keyword evidence="4" id="KW-0479">Metal-binding</keyword>
<sequence length="200" mass="22412">MYIEMNGTRLPDERNGNSHGHIQLVLGPMFSGKTTELIRRMRRYKIANLRCLLVKYEKDDRYDAQDVTTHDHASMAAIKATALMDVENEAKKHDVIGIDEGQFFPDTVAFAERMASQGRVVIVAALDGTFQRKGFANILELVPLSESVIKLQAVCMMCYNGAAFTKRIGNETELEVIGGADKYMAVCRICYTKDPADKKK</sequence>
<dbReference type="InterPro" id="IPR020633">
    <property type="entry name" value="Thymidine_kinase_CS"/>
</dbReference>
<evidence type="ECO:0000256" key="10">
    <source>
        <dbReference type="ARBA" id="ARBA00048113"/>
    </source>
</evidence>
<evidence type="ECO:0000313" key="15">
    <source>
        <dbReference type="EnsemblMetazoa" id="XP_022644281"/>
    </source>
</evidence>
<evidence type="ECO:0000256" key="2">
    <source>
        <dbReference type="ARBA" id="ARBA00022634"/>
    </source>
</evidence>
<dbReference type="PIRSF" id="PIRSF035805">
    <property type="entry name" value="TK_cell"/>
    <property type="match status" value="1"/>
</dbReference>
<organism evidence="15 16">
    <name type="scientific">Varroa destructor</name>
    <name type="common">Honeybee mite</name>
    <dbReference type="NCBI Taxonomy" id="109461"/>
    <lineage>
        <taxon>Eukaryota</taxon>
        <taxon>Metazoa</taxon>
        <taxon>Ecdysozoa</taxon>
        <taxon>Arthropoda</taxon>
        <taxon>Chelicerata</taxon>
        <taxon>Arachnida</taxon>
        <taxon>Acari</taxon>
        <taxon>Parasitiformes</taxon>
        <taxon>Mesostigmata</taxon>
        <taxon>Gamasina</taxon>
        <taxon>Dermanyssoidea</taxon>
        <taxon>Varroidae</taxon>
        <taxon>Varroa</taxon>
    </lineage>
</organism>
<keyword evidence="5 13" id="KW-0547">Nucleotide-binding</keyword>
<dbReference type="SUPFAM" id="SSF52540">
    <property type="entry name" value="P-loop containing nucleoside triphosphate hydrolases"/>
    <property type="match status" value="1"/>
</dbReference>
<feature type="binding site" evidence="12">
    <location>
        <position position="183"/>
    </location>
    <ligand>
        <name>substrate</name>
    </ligand>
</feature>
<evidence type="ECO:0000256" key="6">
    <source>
        <dbReference type="ARBA" id="ARBA00022777"/>
    </source>
</evidence>
<dbReference type="GO" id="GO:0004797">
    <property type="term" value="F:thymidine kinase activity"/>
    <property type="evidence" value="ECO:0007669"/>
    <property type="project" value="UniProtKB-EC"/>
</dbReference>
<evidence type="ECO:0000256" key="5">
    <source>
        <dbReference type="ARBA" id="ARBA00022741"/>
    </source>
</evidence>
<keyword evidence="2 13" id="KW-0237">DNA synthesis</keyword>
<keyword evidence="7" id="KW-0862">Zinc</keyword>
<dbReference type="KEGG" id="vde:111243261"/>
<evidence type="ECO:0000256" key="1">
    <source>
        <dbReference type="ARBA" id="ARBA00007587"/>
    </source>
</evidence>
<dbReference type="GO" id="GO:0005524">
    <property type="term" value="F:ATP binding"/>
    <property type="evidence" value="ECO:0007669"/>
    <property type="project" value="UniProtKB-KW"/>
</dbReference>
<dbReference type="FunFam" id="3.40.50.300:FF:001270">
    <property type="entry name" value="Thymidine kinase"/>
    <property type="match status" value="1"/>
</dbReference>
<dbReference type="RefSeq" id="XP_022644281.1">
    <property type="nucleotide sequence ID" value="XM_022788546.1"/>
</dbReference>
<evidence type="ECO:0000256" key="4">
    <source>
        <dbReference type="ARBA" id="ARBA00022723"/>
    </source>
</evidence>
<evidence type="ECO:0000256" key="7">
    <source>
        <dbReference type="ARBA" id="ARBA00022833"/>
    </source>
</evidence>
<dbReference type="FunFam" id="3.30.60.20:FF:000028">
    <property type="entry name" value="Thymidine kinase"/>
    <property type="match status" value="1"/>
</dbReference>
<keyword evidence="3 13" id="KW-0808">Transferase</keyword>
<dbReference type="GO" id="GO:0071897">
    <property type="term" value="P:DNA biosynthetic process"/>
    <property type="evidence" value="ECO:0007669"/>
    <property type="project" value="UniProtKB-KW"/>
</dbReference>
<dbReference type="EnsemblMetazoa" id="XM_022788537">
    <property type="protein sequence ID" value="XP_022644272"/>
    <property type="gene ID" value="LOC111243261"/>
</dbReference>
<comment type="similarity">
    <text evidence="1 14">Belongs to the thymidine kinase family.</text>
</comment>
<feature type="active site" description="Proton acceptor" evidence="11">
    <location>
        <position position="100"/>
    </location>
</feature>
<keyword evidence="6 13" id="KW-0418">Kinase</keyword>
<dbReference type="EnsemblMetazoa" id="XM_022788527">
    <property type="protein sequence ID" value="XP_022644262"/>
    <property type="gene ID" value="LOC111243261"/>
</dbReference>
<dbReference type="PANTHER" id="PTHR11441:SF0">
    <property type="entry name" value="THYMIDINE KINASE, CYTOSOLIC"/>
    <property type="match status" value="1"/>
</dbReference>
<reference evidence="15" key="1">
    <citation type="submission" date="2021-01" db="UniProtKB">
        <authorList>
            <consortium name="EnsemblMetazoa"/>
        </authorList>
    </citation>
    <scope>IDENTIFICATION</scope>
</reference>
<dbReference type="InterPro" id="IPR027417">
    <property type="entry name" value="P-loop_NTPase"/>
</dbReference>
<dbReference type="PANTHER" id="PTHR11441">
    <property type="entry name" value="THYMIDINE KINASE"/>
    <property type="match status" value="1"/>
</dbReference>
<dbReference type="OrthoDB" id="439028at2759"/>
<dbReference type="EC" id="2.7.1.21" evidence="13"/>
<comment type="catalytic activity">
    <reaction evidence="10">
        <text>thymidine + ATP = dTMP + ADP + H(+)</text>
        <dbReference type="Rhea" id="RHEA:19129"/>
        <dbReference type="ChEBI" id="CHEBI:15378"/>
        <dbReference type="ChEBI" id="CHEBI:17748"/>
        <dbReference type="ChEBI" id="CHEBI:30616"/>
        <dbReference type="ChEBI" id="CHEBI:63528"/>
        <dbReference type="ChEBI" id="CHEBI:456216"/>
        <dbReference type="EC" id="2.7.1.21"/>
    </reaction>
    <physiologicalReaction direction="left-to-right" evidence="10">
        <dbReference type="Rhea" id="RHEA:19130"/>
    </physiologicalReaction>
</comment>
<dbReference type="GO" id="GO:0046104">
    <property type="term" value="P:thymidine metabolic process"/>
    <property type="evidence" value="ECO:0007669"/>
    <property type="project" value="TreeGrafter"/>
</dbReference>
<dbReference type="InterPro" id="IPR001267">
    <property type="entry name" value="Thymidine_kinase"/>
</dbReference>
<comment type="subunit">
    <text evidence="9">Homotetramer. Tetramerization from dimerization is induced by ATP and increases catalytic efficiency due to a high affinity for thymidine. Tetramerization is inhibited by phosphorylation at Ser-13. Interacts (via the KEN box) with FZR1.</text>
</comment>
<dbReference type="RefSeq" id="XP_022644272.1">
    <property type="nucleotide sequence ID" value="XM_022788537.1"/>
</dbReference>
<dbReference type="Gene3D" id="3.30.60.20">
    <property type="match status" value="1"/>
</dbReference>
<dbReference type="PROSITE" id="PS00603">
    <property type="entry name" value="TK_CELLULAR_TYPE"/>
    <property type="match status" value="1"/>
</dbReference>
<name>A0A7M7J4Y2_VARDE</name>